<feature type="transmembrane region" description="Helical" evidence="6">
    <location>
        <begin position="168"/>
        <end position="185"/>
    </location>
</feature>
<evidence type="ECO:0000256" key="2">
    <source>
        <dbReference type="ARBA" id="ARBA00022448"/>
    </source>
</evidence>
<keyword evidence="9" id="KW-1185">Reference proteome</keyword>
<feature type="transmembrane region" description="Helical" evidence="6">
    <location>
        <begin position="262"/>
        <end position="279"/>
    </location>
</feature>
<dbReference type="CDD" id="cd17321">
    <property type="entry name" value="MFS_MMR_MDR_like"/>
    <property type="match status" value="1"/>
</dbReference>
<name>A0ABU5PH36_9BACL</name>
<feature type="transmembrane region" description="Helical" evidence="6">
    <location>
        <begin position="321"/>
        <end position="342"/>
    </location>
</feature>
<sequence length="470" mass="50391">MKNAVSTGTSAASEKLIRILAFTMTLSSMGATLFNIVLPDMKEEFGLSVTQVSWVTTIYGLIYAIGAVIYGKLADAFSLKKLLTFGFLLFCVGSLIGLSAQAYWMVLLGRTLQSAGASVVPAAAMIIPVRYFPAGRRGYALGITATGLAIGGVLGPVVSALLVSVVDWRWLFCVPMLMLVMLPFYRKYLSDEPLQSVQIDWLGGGLLAGTVTLLLLGVTYGGWELYLGSFIGFLLFVWRILRAQQPFVNPRLFRNKSYSFGLLLSALVMGIGYALPFLTPQLLAEVNRLPAGWIGFAMVPGAAASAILGRKGGRLADTKGNAFVFYLASSLLISCFFLYSGVSGASAGWVAAILILGNVGQMFMQLALSNTISRTLPKEQTGVGMGMLSMLSFLSGTVAISLYGKAVDFGATSHWNPLNPFEGSAVYSNVALVLALLHIGILLFYRYYARQFGGATKSLLSDGIRVAKHE</sequence>
<comment type="subcellular location">
    <subcellularLocation>
        <location evidence="1">Cell membrane</location>
        <topology evidence="1">Multi-pass membrane protein</topology>
    </subcellularLocation>
</comment>
<dbReference type="PRINTS" id="PR01036">
    <property type="entry name" value="TCRTETB"/>
</dbReference>
<keyword evidence="4 6" id="KW-1133">Transmembrane helix</keyword>
<gene>
    <name evidence="8" type="ORF">U9M73_04205</name>
</gene>
<evidence type="ECO:0000256" key="4">
    <source>
        <dbReference type="ARBA" id="ARBA00022989"/>
    </source>
</evidence>
<dbReference type="InterPro" id="IPR020846">
    <property type="entry name" value="MFS_dom"/>
</dbReference>
<dbReference type="Proteomes" id="UP001292216">
    <property type="component" value="Unassembled WGS sequence"/>
</dbReference>
<organism evidence="8 9">
    <name type="scientific">Paenibacillus phoenicis</name>
    <dbReference type="NCBI Taxonomy" id="554117"/>
    <lineage>
        <taxon>Bacteria</taxon>
        <taxon>Bacillati</taxon>
        <taxon>Bacillota</taxon>
        <taxon>Bacilli</taxon>
        <taxon>Bacillales</taxon>
        <taxon>Paenibacillaceae</taxon>
        <taxon>Paenibacillus</taxon>
    </lineage>
</organism>
<feature type="transmembrane region" description="Helical" evidence="6">
    <location>
        <begin position="424"/>
        <end position="445"/>
    </location>
</feature>
<dbReference type="SUPFAM" id="SSF103473">
    <property type="entry name" value="MFS general substrate transporter"/>
    <property type="match status" value="1"/>
</dbReference>
<dbReference type="InterPro" id="IPR011701">
    <property type="entry name" value="MFS"/>
</dbReference>
<evidence type="ECO:0000256" key="3">
    <source>
        <dbReference type="ARBA" id="ARBA00022692"/>
    </source>
</evidence>
<keyword evidence="5 6" id="KW-0472">Membrane</keyword>
<proteinExistence type="predicted"/>
<accession>A0ABU5PH36</accession>
<keyword evidence="2" id="KW-0813">Transport</keyword>
<dbReference type="InterPro" id="IPR036259">
    <property type="entry name" value="MFS_trans_sf"/>
</dbReference>
<feature type="transmembrane region" description="Helical" evidence="6">
    <location>
        <begin position="82"/>
        <end position="106"/>
    </location>
</feature>
<feature type="transmembrane region" description="Helical" evidence="6">
    <location>
        <begin position="291"/>
        <end position="309"/>
    </location>
</feature>
<feature type="transmembrane region" description="Helical" evidence="6">
    <location>
        <begin position="223"/>
        <end position="241"/>
    </location>
</feature>
<evidence type="ECO:0000313" key="9">
    <source>
        <dbReference type="Proteomes" id="UP001292216"/>
    </source>
</evidence>
<reference evidence="8 9" key="1">
    <citation type="submission" date="2023-12" db="EMBL/GenBank/DDBJ databases">
        <title>Whole genome sequencing of Paenibacillus phoenicis isolated from the Phoenix Mars Lander spacecraft assembly facility.</title>
        <authorList>
            <person name="Garcia A."/>
            <person name="Venkateswaran K."/>
        </authorList>
    </citation>
    <scope>NUCLEOTIDE SEQUENCE [LARGE SCALE GENOMIC DNA]</scope>
    <source>
        <strain evidence="8 9">3PO2SA</strain>
    </source>
</reference>
<dbReference type="EMBL" id="JAYERP010000001">
    <property type="protein sequence ID" value="MEA3569195.1"/>
    <property type="molecule type" value="Genomic_DNA"/>
</dbReference>
<feature type="transmembrane region" description="Helical" evidence="6">
    <location>
        <begin position="139"/>
        <end position="162"/>
    </location>
</feature>
<protein>
    <submittedName>
        <fullName evidence="8">MFS transporter</fullName>
    </submittedName>
</protein>
<evidence type="ECO:0000256" key="1">
    <source>
        <dbReference type="ARBA" id="ARBA00004651"/>
    </source>
</evidence>
<feature type="transmembrane region" description="Helical" evidence="6">
    <location>
        <begin position="51"/>
        <end position="70"/>
    </location>
</feature>
<feature type="domain" description="Major facilitator superfamily (MFS) profile" evidence="7">
    <location>
        <begin position="16"/>
        <end position="452"/>
    </location>
</feature>
<dbReference type="Gene3D" id="1.20.1720.10">
    <property type="entry name" value="Multidrug resistance protein D"/>
    <property type="match status" value="1"/>
</dbReference>
<keyword evidence="3 6" id="KW-0812">Transmembrane</keyword>
<comment type="caution">
    <text evidence="8">The sequence shown here is derived from an EMBL/GenBank/DDBJ whole genome shotgun (WGS) entry which is preliminary data.</text>
</comment>
<dbReference type="RefSeq" id="WP_323076408.1">
    <property type="nucleotide sequence ID" value="NZ_CBCSKM010000005.1"/>
</dbReference>
<dbReference type="Gene3D" id="1.20.1250.20">
    <property type="entry name" value="MFS general substrate transporter like domains"/>
    <property type="match status" value="1"/>
</dbReference>
<evidence type="ECO:0000313" key="8">
    <source>
        <dbReference type="EMBL" id="MEA3569195.1"/>
    </source>
</evidence>
<feature type="transmembrane region" description="Helical" evidence="6">
    <location>
        <begin position="348"/>
        <end position="369"/>
    </location>
</feature>
<evidence type="ECO:0000256" key="5">
    <source>
        <dbReference type="ARBA" id="ARBA00023136"/>
    </source>
</evidence>
<feature type="transmembrane region" description="Helical" evidence="6">
    <location>
        <begin position="20"/>
        <end position="39"/>
    </location>
</feature>
<dbReference type="Pfam" id="PF07690">
    <property type="entry name" value="MFS_1"/>
    <property type="match status" value="1"/>
</dbReference>
<dbReference type="PANTHER" id="PTHR42718">
    <property type="entry name" value="MAJOR FACILITATOR SUPERFAMILY MULTIDRUG TRANSPORTER MFSC"/>
    <property type="match status" value="1"/>
</dbReference>
<evidence type="ECO:0000256" key="6">
    <source>
        <dbReference type="SAM" id="Phobius"/>
    </source>
</evidence>
<feature type="transmembrane region" description="Helical" evidence="6">
    <location>
        <begin position="381"/>
        <end position="404"/>
    </location>
</feature>
<dbReference type="PROSITE" id="PS50850">
    <property type="entry name" value="MFS"/>
    <property type="match status" value="1"/>
</dbReference>
<evidence type="ECO:0000259" key="7">
    <source>
        <dbReference type="PROSITE" id="PS50850"/>
    </source>
</evidence>
<dbReference type="PANTHER" id="PTHR42718:SF9">
    <property type="entry name" value="MAJOR FACILITATOR SUPERFAMILY MULTIDRUG TRANSPORTER MFSC"/>
    <property type="match status" value="1"/>
</dbReference>